<evidence type="ECO:0000256" key="1">
    <source>
        <dbReference type="SAM" id="MobiDB-lite"/>
    </source>
</evidence>
<dbReference type="WBParaSite" id="scaffold10657_cov306.g14975">
    <property type="protein sequence ID" value="scaffold10657_cov306.g14975"/>
    <property type="gene ID" value="scaffold10657_cov306.g14975"/>
</dbReference>
<feature type="region of interest" description="Disordered" evidence="1">
    <location>
        <begin position="600"/>
        <end position="651"/>
    </location>
</feature>
<sequence length="675" mass="76642">MHYKPINVSFENKTVKHESNIVDKLKDDRPKYQHLSDHQYELRSLRMISQFEKLITDEEKQSWREYKYALIYLQMYNMVLIKDHIFTYPPNSLGREKYERLLDNCYDKMIEIASELETDGEEEKSAQQKEEKLPLKMLYTAILSIKDNLQPPIAEKTAIATKLPTIFPGNLPSQPPDILTKLNAEIITQHVQNIQSIQTNINAKDDMNEALHIQGQETQSYQTLASPALPQHTSIPKTSVHQTSVLLSIHHTAPQIKPQTTVHQTTVSFIEHTKPSISSQARTQQIRSQSIVPPVPPFIQQMIPPVTSQTATPQISPQTTVHKTKAPPLIQHTIPQIGSKKASPQISPQATMQQIRPQTTVHQMTLPPFVHATLPQSSSKETVPPSVQQAVPRVTSQTATPQTGPQATIPPTKLHYLKSGILNIHNILNNMSKIVKTLYDNPSEFNLDINTTNQNQDLISNSSMEQLTYSEEENKDQQLKEKQIQKDILEVSKDEDTIQINEDTIPNRNEPNEQDELRKIKGKSVVNEEQSEKLNENIVEKINSNDQLEDIEELDQMALNLGIAASREQYIKNLEIQYLKMCEKKREGEKDDWCIPHDSKTVINQPKNLGEESKNEQTIKAEKSEGNSAGQSGKLSKNISTKGRSSIGKFKSKDRSYLAIKKALAEARKRKGKEE</sequence>
<feature type="compositionally biased region" description="Basic and acidic residues" evidence="1">
    <location>
        <begin position="609"/>
        <end position="625"/>
    </location>
</feature>
<organism evidence="2 3">
    <name type="scientific">Meloidogyne javanica</name>
    <name type="common">Root-knot nematode worm</name>
    <dbReference type="NCBI Taxonomy" id="6303"/>
    <lineage>
        <taxon>Eukaryota</taxon>
        <taxon>Metazoa</taxon>
        <taxon>Ecdysozoa</taxon>
        <taxon>Nematoda</taxon>
        <taxon>Chromadorea</taxon>
        <taxon>Rhabditida</taxon>
        <taxon>Tylenchina</taxon>
        <taxon>Tylenchomorpha</taxon>
        <taxon>Tylenchoidea</taxon>
        <taxon>Meloidogynidae</taxon>
        <taxon>Meloidogyninae</taxon>
        <taxon>Meloidogyne</taxon>
        <taxon>Meloidogyne incognita group</taxon>
    </lineage>
</organism>
<evidence type="ECO:0000313" key="3">
    <source>
        <dbReference type="WBParaSite" id="scaffold10657_cov306.g14975"/>
    </source>
</evidence>
<keyword evidence="2" id="KW-1185">Reference proteome</keyword>
<proteinExistence type="predicted"/>
<evidence type="ECO:0000313" key="2">
    <source>
        <dbReference type="Proteomes" id="UP000887561"/>
    </source>
</evidence>
<name>A0A915LD76_MELJA</name>
<protein>
    <submittedName>
        <fullName evidence="3">Uncharacterized protein</fullName>
    </submittedName>
</protein>
<feature type="compositionally biased region" description="Polar residues" evidence="1">
    <location>
        <begin position="626"/>
        <end position="644"/>
    </location>
</feature>
<dbReference type="AlphaFoldDB" id="A0A915LD76"/>
<dbReference type="Proteomes" id="UP000887561">
    <property type="component" value="Unplaced"/>
</dbReference>
<reference evidence="3" key="1">
    <citation type="submission" date="2022-11" db="UniProtKB">
        <authorList>
            <consortium name="WormBaseParasite"/>
        </authorList>
    </citation>
    <scope>IDENTIFICATION</scope>
</reference>
<accession>A0A915LD76</accession>